<comment type="caution">
    <text evidence="1">The sequence shown here is derived from an EMBL/GenBank/DDBJ whole genome shotgun (WGS) entry which is preliminary data.</text>
</comment>
<proteinExistence type="predicted"/>
<organism evidence="1 2">
    <name type="scientific">Bugula neritina</name>
    <name type="common">Brown bryozoan</name>
    <name type="synonym">Sertularia neritina</name>
    <dbReference type="NCBI Taxonomy" id="10212"/>
    <lineage>
        <taxon>Eukaryota</taxon>
        <taxon>Metazoa</taxon>
        <taxon>Spiralia</taxon>
        <taxon>Lophotrochozoa</taxon>
        <taxon>Bryozoa</taxon>
        <taxon>Gymnolaemata</taxon>
        <taxon>Cheilostomatida</taxon>
        <taxon>Flustrina</taxon>
        <taxon>Buguloidea</taxon>
        <taxon>Bugulidae</taxon>
        <taxon>Bugula</taxon>
    </lineage>
</organism>
<gene>
    <name evidence="1" type="ORF">EB796_000229</name>
</gene>
<evidence type="ECO:0000313" key="1">
    <source>
        <dbReference type="EMBL" id="KAF6041466.1"/>
    </source>
</evidence>
<name>A0A7J7KTD4_BUGNE</name>
<keyword evidence="2" id="KW-1185">Reference proteome</keyword>
<accession>A0A7J7KTD4</accession>
<sequence>MIEVKFNPQVARLREVLKREKKTVFGRSACSELVKKLNSIHVSDGELFACLVFYTKQEIWHSEHSLFRALNSLSTTLSLLYLCSWWKELNYNLLFKDSHFSPISLPTFDLSSPHTLL</sequence>
<reference evidence="1" key="1">
    <citation type="submission" date="2020-06" db="EMBL/GenBank/DDBJ databases">
        <title>Draft genome of Bugula neritina, a colonial animal packing powerful symbionts and potential medicines.</title>
        <authorList>
            <person name="Rayko M."/>
        </authorList>
    </citation>
    <scope>NUCLEOTIDE SEQUENCE [LARGE SCALE GENOMIC DNA]</scope>
    <source>
        <strain evidence="1">Kwan_BN1</strain>
    </source>
</reference>
<dbReference type="EMBL" id="VXIV02000042">
    <property type="protein sequence ID" value="KAF6041466.1"/>
    <property type="molecule type" value="Genomic_DNA"/>
</dbReference>
<dbReference type="AlphaFoldDB" id="A0A7J7KTD4"/>
<evidence type="ECO:0000313" key="2">
    <source>
        <dbReference type="Proteomes" id="UP000593567"/>
    </source>
</evidence>
<dbReference type="Proteomes" id="UP000593567">
    <property type="component" value="Unassembled WGS sequence"/>
</dbReference>
<protein>
    <submittedName>
        <fullName evidence="1">Uncharacterized protein</fullName>
    </submittedName>
</protein>